<proteinExistence type="inferred from homology"/>
<name>A0A8E2JSL6_9PEZI</name>
<sequence length="1088" mass="118825">MVYRVPDSTPPSTPDSRRASRNNPSTTPAGPPPSSIIPSSTPAGPPPSSYFGSSHLNTSYGASYKKSAFQSSHINSSPPKPLLPLGSNRFTAPASTRSDPYSRASVPRGRTGYHAPASSPPQVLASDEEEQYSDEEEGSEYDEEDEDRMDEDEDYEDQDQTGQQSHFSASAASRGYSLRDPEIFDSPRGIKRSRQGASVQPTTASENPHSALAQSKYNLLKLAKGLASPPEHVKLHEPDGLILETEQLMGKLNESVTSDNPLRKSEVLAEVAQQLVSLWRSSSRTQFNSSIRAVGPPAGESPVTKANFLASLLLQLYYPSQASRYGRPSAFSTFSNRPYDAKQITPIPKILLDWMNTYHTSSSEIGAVLKEQRGYSAHPEFWDAVKYSAFRGNFSMTLKLLKGANFEVAESAAVDGLGDYGYEGMHLANINTAVQSAITLIQSCPAVQSGDWDVKGNDWSLFRRQVSETISDLKDFAEGSNYDQASIVQPFQAENFGISTAKNNLKLSMASRRAESKVAWSIYQNLVILYKQLQGEEEEILGNALDWVEAVIGLAVWWDGETEEIPKGTLAMSRRSISRSQRARPVDLTPTSAYRQKLSSAFATVVDGEEQDFSINPTSAFEIGLACIFEDNIEGIIQILQGWSIVIASAVVEVASAGNWLEETRKSKDIMKGFDKSDLMVLSYGQQERAGFDKDELMIHYAHLLSRKEIVQSHELRIAREGWELAVQVLGRLDDEDNANSLIGNLLNGLGLTSVERVDKILALCNNLGFTGHASTIAAKYADHLSETTTNYGDALVYYARAHQPKKIREVLDILVSLCLVQSLSYPPVSELDDRLRLLITSPKQTLTQLSRTDLEAAQLLSTYLSGYATIRKFYDLRDEEVNTKSGQKPSLRPMARKRAAASALMVIISSAASSIRGGLYDPSIETVVQVDGLLALLGEALVFVNQPKRVLTLSHLYTLLAAIEDLQTSPSLIYAQCEECFASTLAAAHGADAPSPRTMLKKSISNLTTASSQFSLVGSSMLGSGSGGEGQSTESSAVLIKSGNVGDVKRAWDWRKGFAKDVSGLDVLRVLRLGIAEEIGRAWVEGE</sequence>
<evidence type="ECO:0000313" key="12">
    <source>
        <dbReference type="Proteomes" id="UP000250140"/>
    </source>
</evidence>
<evidence type="ECO:0000256" key="10">
    <source>
        <dbReference type="SAM" id="MobiDB-lite"/>
    </source>
</evidence>
<dbReference type="EMBL" id="KV749821">
    <property type="protein sequence ID" value="OCL07654.1"/>
    <property type="molecule type" value="Genomic_DNA"/>
</dbReference>
<keyword evidence="7 9" id="KW-0906">Nuclear pore complex</keyword>
<dbReference type="Proteomes" id="UP000250140">
    <property type="component" value="Unassembled WGS sequence"/>
</dbReference>
<dbReference type="GO" id="GO:0006606">
    <property type="term" value="P:protein import into nucleus"/>
    <property type="evidence" value="ECO:0007669"/>
    <property type="project" value="TreeGrafter"/>
</dbReference>
<dbReference type="GO" id="GO:0031965">
    <property type="term" value="C:nuclear membrane"/>
    <property type="evidence" value="ECO:0007669"/>
    <property type="project" value="UniProtKB-UniRule"/>
</dbReference>
<dbReference type="Pfam" id="PF07575">
    <property type="entry name" value="Nucleopor_Nup85"/>
    <property type="match status" value="2"/>
</dbReference>
<gene>
    <name evidence="11" type="ORF">AOQ84DRAFT_354868</name>
</gene>
<evidence type="ECO:0000313" key="11">
    <source>
        <dbReference type="EMBL" id="OCL07654.1"/>
    </source>
</evidence>
<reference evidence="11 12" key="1">
    <citation type="journal article" date="2016" name="Nat. Commun.">
        <title>Ectomycorrhizal ecology is imprinted in the genome of the dominant symbiotic fungus Cenococcum geophilum.</title>
        <authorList>
            <consortium name="DOE Joint Genome Institute"/>
            <person name="Peter M."/>
            <person name="Kohler A."/>
            <person name="Ohm R.A."/>
            <person name="Kuo A."/>
            <person name="Krutzmann J."/>
            <person name="Morin E."/>
            <person name="Arend M."/>
            <person name="Barry K.W."/>
            <person name="Binder M."/>
            <person name="Choi C."/>
            <person name="Clum A."/>
            <person name="Copeland A."/>
            <person name="Grisel N."/>
            <person name="Haridas S."/>
            <person name="Kipfer T."/>
            <person name="LaButti K."/>
            <person name="Lindquist E."/>
            <person name="Lipzen A."/>
            <person name="Maire R."/>
            <person name="Meier B."/>
            <person name="Mihaltcheva S."/>
            <person name="Molinier V."/>
            <person name="Murat C."/>
            <person name="Poggeler S."/>
            <person name="Quandt C.A."/>
            <person name="Sperisen C."/>
            <person name="Tritt A."/>
            <person name="Tisserant E."/>
            <person name="Crous P.W."/>
            <person name="Henrissat B."/>
            <person name="Nehls U."/>
            <person name="Egli S."/>
            <person name="Spatafora J.W."/>
            <person name="Grigoriev I.V."/>
            <person name="Martin F.M."/>
        </authorList>
    </citation>
    <scope>NUCLEOTIDE SEQUENCE [LARGE SCALE GENOMIC DNA]</scope>
    <source>
        <strain evidence="11 12">CBS 207.34</strain>
    </source>
</reference>
<evidence type="ECO:0000256" key="9">
    <source>
        <dbReference type="RuleBase" id="RU365073"/>
    </source>
</evidence>
<protein>
    <recommendedName>
        <fullName evidence="9">Nuclear pore complex protein Nup85</fullName>
    </recommendedName>
</protein>
<dbReference type="PANTHER" id="PTHR13373">
    <property type="entry name" value="FROUNT PROTEIN-RELATED"/>
    <property type="match status" value="1"/>
</dbReference>
<keyword evidence="8 9" id="KW-0539">Nucleus</keyword>
<dbReference type="OrthoDB" id="5422384at2759"/>
<dbReference type="AlphaFoldDB" id="A0A8E2JSL6"/>
<evidence type="ECO:0000256" key="7">
    <source>
        <dbReference type="ARBA" id="ARBA00023132"/>
    </source>
</evidence>
<keyword evidence="5 9" id="KW-0653">Protein transport</keyword>
<keyword evidence="3 9" id="KW-0813">Transport</keyword>
<accession>A0A8E2JSL6</accession>
<dbReference type="GO" id="GO:0006406">
    <property type="term" value="P:mRNA export from nucleus"/>
    <property type="evidence" value="ECO:0007669"/>
    <property type="project" value="TreeGrafter"/>
</dbReference>
<organism evidence="11 12">
    <name type="scientific">Glonium stellatum</name>
    <dbReference type="NCBI Taxonomy" id="574774"/>
    <lineage>
        <taxon>Eukaryota</taxon>
        <taxon>Fungi</taxon>
        <taxon>Dikarya</taxon>
        <taxon>Ascomycota</taxon>
        <taxon>Pezizomycotina</taxon>
        <taxon>Dothideomycetes</taxon>
        <taxon>Pleosporomycetidae</taxon>
        <taxon>Gloniales</taxon>
        <taxon>Gloniaceae</taxon>
        <taxon>Glonium</taxon>
    </lineage>
</organism>
<evidence type="ECO:0000256" key="3">
    <source>
        <dbReference type="ARBA" id="ARBA00022448"/>
    </source>
</evidence>
<comment type="function">
    <text evidence="9">Functions as a component of the nuclear pore complex (NPC).</text>
</comment>
<keyword evidence="4 9" id="KW-0509">mRNA transport</keyword>
<keyword evidence="12" id="KW-1185">Reference proteome</keyword>
<comment type="subunit">
    <text evidence="9">Component of the nuclear pore complex (NPC).</text>
</comment>
<evidence type="ECO:0000256" key="1">
    <source>
        <dbReference type="ARBA" id="ARBA00004567"/>
    </source>
</evidence>
<comment type="similarity">
    <text evidence="2 9">Belongs to the nucleoporin Nup85 family.</text>
</comment>
<dbReference type="GO" id="GO:0017056">
    <property type="term" value="F:structural constituent of nuclear pore"/>
    <property type="evidence" value="ECO:0007669"/>
    <property type="project" value="TreeGrafter"/>
</dbReference>
<feature type="region of interest" description="Disordered" evidence="10">
    <location>
        <begin position="1"/>
        <end position="210"/>
    </location>
</feature>
<feature type="compositionally biased region" description="Polar residues" evidence="10">
    <location>
        <begin position="161"/>
        <end position="171"/>
    </location>
</feature>
<keyword evidence="6 9" id="KW-0811">Translocation</keyword>
<dbReference type="PANTHER" id="PTHR13373:SF21">
    <property type="entry name" value="NUCLEAR PORE COMPLEX PROTEIN NUP85"/>
    <property type="match status" value="1"/>
</dbReference>
<feature type="compositionally biased region" description="Polar residues" evidence="10">
    <location>
        <begin position="50"/>
        <end position="61"/>
    </location>
</feature>
<evidence type="ECO:0000256" key="4">
    <source>
        <dbReference type="ARBA" id="ARBA00022816"/>
    </source>
</evidence>
<feature type="compositionally biased region" description="Polar residues" evidence="10">
    <location>
        <begin position="195"/>
        <end position="210"/>
    </location>
</feature>
<evidence type="ECO:0000256" key="2">
    <source>
        <dbReference type="ARBA" id="ARBA00005573"/>
    </source>
</evidence>
<dbReference type="InterPro" id="IPR011502">
    <property type="entry name" value="Nucleoporin_Nup85"/>
</dbReference>
<evidence type="ECO:0000256" key="6">
    <source>
        <dbReference type="ARBA" id="ARBA00023010"/>
    </source>
</evidence>
<evidence type="ECO:0000256" key="8">
    <source>
        <dbReference type="ARBA" id="ARBA00023242"/>
    </source>
</evidence>
<comment type="subcellular location">
    <subcellularLocation>
        <location evidence="1 9">Nucleus</location>
        <location evidence="1 9">Nuclear pore complex</location>
    </subcellularLocation>
</comment>
<dbReference type="GO" id="GO:0031080">
    <property type="term" value="C:nuclear pore outer ring"/>
    <property type="evidence" value="ECO:0007669"/>
    <property type="project" value="TreeGrafter"/>
</dbReference>
<feature type="compositionally biased region" description="Polar residues" evidence="10">
    <location>
        <begin position="88"/>
        <end position="99"/>
    </location>
</feature>
<dbReference type="GO" id="GO:0045893">
    <property type="term" value="P:positive regulation of DNA-templated transcription"/>
    <property type="evidence" value="ECO:0007669"/>
    <property type="project" value="TreeGrafter"/>
</dbReference>
<evidence type="ECO:0000256" key="5">
    <source>
        <dbReference type="ARBA" id="ARBA00022927"/>
    </source>
</evidence>
<feature type="compositionally biased region" description="Acidic residues" evidence="10">
    <location>
        <begin position="126"/>
        <end position="159"/>
    </location>
</feature>
<keyword evidence="9" id="KW-0472">Membrane</keyword>